<dbReference type="Gene3D" id="3.30.260.10">
    <property type="entry name" value="TCP-1-like chaperonin intermediate domain"/>
    <property type="match status" value="2"/>
</dbReference>
<proteinExistence type="predicted"/>
<dbReference type="eggNOG" id="KOG0363">
    <property type="taxonomic scope" value="Eukaryota"/>
</dbReference>
<accession>B0XDS3</accession>
<evidence type="ECO:0000313" key="2">
    <source>
        <dbReference type="EnsemblMetazoa" id="CPIJ017314-PA"/>
    </source>
</evidence>
<name>B0XDS3_CULQU</name>
<keyword evidence="3" id="KW-1185">Reference proteome</keyword>
<dbReference type="EnsemblMetazoa" id="CPIJ017314-RA">
    <property type="protein sequence ID" value="CPIJ017314-PA"/>
    <property type="gene ID" value="CPIJ017314"/>
</dbReference>
<dbReference type="InterPro" id="IPR027409">
    <property type="entry name" value="GroEL-like_apical_dom_sf"/>
</dbReference>
<protein>
    <submittedName>
        <fullName evidence="1 2">Thermosome subunit</fullName>
    </submittedName>
</protein>
<dbReference type="VEuPathDB" id="VectorBase:CPIJ017314"/>
<dbReference type="InParanoid" id="B0XDS3"/>
<reference evidence="2" key="2">
    <citation type="submission" date="2021-02" db="UniProtKB">
        <authorList>
            <consortium name="EnsemblMetazoa"/>
        </authorList>
    </citation>
    <scope>IDENTIFICATION</scope>
    <source>
        <strain evidence="2">JHB</strain>
    </source>
</reference>
<dbReference type="Gene3D" id="1.10.560.10">
    <property type="entry name" value="GroEL-like equatorial domain"/>
    <property type="match status" value="1"/>
</dbReference>
<dbReference type="Gene3D" id="3.50.7.10">
    <property type="entry name" value="GroEL"/>
    <property type="match status" value="1"/>
</dbReference>
<dbReference type="InterPro" id="IPR027413">
    <property type="entry name" value="GROEL-like_equatorial_sf"/>
</dbReference>
<gene>
    <name evidence="2" type="primary">6051344</name>
    <name evidence="1" type="ORF">CpipJ_CPIJ017314</name>
</gene>
<evidence type="ECO:0000313" key="3">
    <source>
        <dbReference type="Proteomes" id="UP000002320"/>
    </source>
</evidence>
<organism>
    <name type="scientific">Culex quinquefasciatus</name>
    <name type="common">Southern house mosquito</name>
    <name type="synonym">Culex pungens</name>
    <dbReference type="NCBI Taxonomy" id="7176"/>
    <lineage>
        <taxon>Eukaryota</taxon>
        <taxon>Metazoa</taxon>
        <taxon>Ecdysozoa</taxon>
        <taxon>Arthropoda</taxon>
        <taxon>Hexapoda</taxon>
        <taxon>Insecta</taxon>
        <taxon>Pterygota</taxon>
        <taxon>Neoptera</taxon>
        <taxon>Endopterygota</taxon>
        <taxon>Diptera</taxon>
        <taxon>Nematocera</taxon>
        <taxon>Culicoidea</taxon>
        <taxon>Culicidae</taxon>
        <taxon>Culicinae</taxon>
        <taxon>Culicini</taxon>
        <taxon>Culex</taxon>
        <taxon>Culex</taxon>
    </lineage>
</organism>
<dbReference type="KEGG" id="cqu:CpipJ_CPIJ017314"/>
<dbReference type="HOGENOM" id="CLU_1798367_0_0_1"/>
<evidence type="ECO:0000313" key="1">
    <source>
        <dbReference type="EMBL" id="EDS45600.1"/>
    </source>
</evidence>
<reference evidence="1" key="1">
    <citation type="submission" date="2007-03" db="EMBL/GenBank/DDBJ databases">
        <title>Annotation of Culex pipiens quinquefasciatus.</title>
        <authorList>
            <consortium name="The Broad Institute Genome Sequencing Platform"/>
            <person name="Atkinson P.W."/>
            <person name="Hemingway J."/>
            <person name="Christensen B.M."/>
            <person name="Higgs S."/>
            <person name="Kodira C."/>
            <person name="Hannick L."/>
            <person name="Megy K."/>
            <person name="O'Leary S."/>
            <person name="Pearson M."/>
            <person name="Haas B.J."/>
            <person name="Mauceli E."/>
            <person name="Wortman J.R."/>
            <person name="Lee N.H."/>
            <person name="Guigo R."/>
            <person name="Stanke M."/>
            <person name="Alvarado L."/>
            <person name="Amedeo P."/>
            <person name="Antoine C.H."/>
            <person name="Arensburger P."/>
            <person name="Bidwell S.L."/>
            <person name="Crawford M."/>
            <person name="Camaro F."/>
            <person name="Devon K."/>
            <person name="Engels R."/>
            <person name="Hammond M."/>
            <person name="Howarth C."/>
            <person name="Koehrsen M."/>
            <person name="Lawson D."/>
            <person name="Montgomery P."/>
            <person name="Nene V."/>
            <person name="Nusbaum C."/>
            <person name="Puiu D."/>
            <person name="Romero-Severson J."/>
            <person name="Severson D.W."/>
            <person name="Shumway M."/>
            <person name="Sisk P."/>
            <person name="Stolte C."/>
            <person name="Zeng Q."/>
            <person name="Eisenstadt E."/>
            <person name="Fraser-Liggett C."/>
            <person name="Strausberg R."/>
            <person name="Galagan J."/>
            <person name="Birren B."/>
            <person name="Collins F.H."/>
        </authorList>
    </citation>
    <scope>NUCLEOTIDE SEQUENCE [LARGE SCALE GENOMIC DNA]</scope>
    <source>
        <strain evidence="1">JHB</strain>
    </source>
</reference>
<dbReference type="AlphaFoldDB" id="B0XDS3"/>
<dbReference type="STRING" id="7176.B0XDS3"/>
<dbReference type="Proteomes" id="UP000002320">
    <property type="component" value="Unassembled WGS sequence"/>
</dbReference>
<sequence>MSRFFDNERIKKTSGCFKKSFLDEAFLLDKEPGVHQSKRIENAKIFIANMPMDTDKFKRGLYHQVCTDRSLHDALCVLAATVKEVRIVYGGGCPKTLMACAVFKLTAERSEYLMRLMISDDDERNIIGGRRRTPKALKHWMRKK</sequence>
<dbReference type="EMBL" id="DS232778">
    <property type="protein sequence ID" value="EDS45600.1"/>
    <property type="molecule type" value="Genomic_DNA"/>
</dbReference>
<dbReference type="InterPro" id="IPR027410">
    <property type="entry name" value="TCP-1-like_intermed_sf"/>
</dbReference>